<gene>
    <name evidence="1" type="ORF">Desgi_1650</name>
</gene>
<evidence type="ECO:0000313" key="1">
    <source>
        <dbReference type="EMBL" id="AGL01121.1"/>
    </source>
</evidence>
<protein>
    <submittedName>
        <fullName evidence="1">Uncharacterized protein</fullName>
    </submittedName>
</protein>
<organism evidence="1 2">
    <name type="scientific">Desulfoscipio gibsoniae DSM 7213</name>
    <dbReference type="NCBI Taxonomy" id="767817"/>
    <lineage>
        <taxon>Bacteria</taxon>
        <taxon>Bacillati</taxon>
        <taxon>Bacillota</taxon>
        <taxon>Clostridia</taxon>
        <taxon>Eubacteriales</taxon>
        <taxon>Desulfallaceae</taxon>
        <taxon>Desulfoscipio</taxon>
    </lineage>
</organism>
<accession>R4KNB5</accession>
<dbReference type="Proteomes" id="UP000013520">
    <property type="component" value="Chromosome"/>
</dbReference>
<dbReference type="RefSeq" id="WP_006524359.1">
    <property type="nucleotide sequence ID" value="NC_021184.1"/>
</dbReference>
<dbReference type="EMBL" id="CP003273">
    <property type="protein sequence ID" value="AGL01121.1"/>
    <property type="molecule type" value="Genomic_DNA"/>
</dbReference>
<dbReference type="OrthoDB" id="1786834at2"/>
<reference evidence="1 2" key="1">
    <citation type="submission" date="2012-01" db="EMBL/GenBank/DDBJ databases">
        <title>Complete sequence of Desulfotomaculum gibsoniae DSM 7213.</title>
        <authorList>
            <consortium name="US DOE Joint Genome Institute"/>
            <person name="Lucas S."/>
            <person name="Han J."/>
            <person name="Lapidus A."/>
            <person name="Cheng J.-F."/>
            <person name="Goodwin L."/>
            <person name="Pitluck S."/>
            <person name="Peters L."/>
            <person name="Ovchinnikova G."/>
            <person name="Teshima H."/>
            <person name="Detter J.C."/>
            <person name="Han C."/>
            <person name="Tapia R."/>
            <person name="Land M."/>
            <person name="Hauser L."/>
            <person name="Kyrpides N."/>
            <person name="Ivanova N."/>
            <person name="Pagani I."/>
            <person name="Parshina S."/>
            <person name="Plugge C."/>
            <person name="Muyzer G."/>
            <person name="Kuever J."/>
            <person name="Ivanova A."/>
            <person name="Nazina T."/>
            <person name="Klenk H.-P."/>
            <person name="Brambilla E."/>
            <person name="Spring S."/>
            <person name="Stams A.F."/>
            <person name="Woyke T."/>
        </authorList>
    </citation>
    <scope>NUCLEOTIDE SEQUENCE [LARGE SCALE GENOMIC DNA]</scope>
    <source>
        <strain evidence="1 2">DSM 7213</strain>
    </source>
</reference>
<dbReference type="KEGG" id="dgi:Desgi_1650"/>
<dbReference type="STRING" id="767817.Desgi_1650"/>
<dbReference type="HOGENOM" id="CLU_1376218_0_0_9"/>
<sequence>MARWRFVTLEQLFKAGVFSGAHKTAYKRLLVLRRGKLINGGQLSCGRIYYYLAPKGGETIELLLPWYAKIYKNAGVDVVLKHLVACDFALALGIQYLAHREVLGRWMGADYDVLAKCFRGADLFFERDGQLNVLVIDYQYSLKYLAGRVKLYSRLPPEIRGQLLVNYLVFTEIRQKQVIKAAAGMGVRVKVLKANWKY</sequence>
<keyword evidence="2" id="KW-1185">Reference proteome</keyword>
<proteinExistence type="predicted"/>
<evidence type="ECO:0000313" key="2">
    <source>
        <dbReference type="Proteomes" id="UP000013520"/>
    </source>
</evidence>
<name>R4KNB5_9FIRM</name>
<dbReference type="AlphaFoldDB" id="R4KNB5"/>